<keyword evidence="5" id="KW-0966">Cell projection</keyword>
<keyword evidence="3 4" id="KW-0810">Translation regulation</keyword>
<protein>
    <recommendedName>
        <fullName evidence="4">Flagellar assembly factor FliW</fullName>
    </recommendedName>
</protein>
<comment type="subunit">
    <text evidence="4">Interacts with translational regulator CsrA and flagellin(s).</text>
</comment>
<keyword evidence="5" id="KW-0969">Cilium</keyword>
<comment type="function">
    <text evidence="4">Acts as an anti-CsrA protein, binds CsrA and prevents it from repressing translation of its target genes, one of which is flagellin. Binds to flagellin and participates in the assembly of the flagellum.</text>
</comment>
<dbReference type="Gene3D" id="2.30.290.10">
    <property type="entry name" value="BH3618-like"/>
    <property type="match status" value="1"/>
</dbReference>
<reference evidence="6" key="1">
    <citation type="journal article" date="2019" name="Int. J. Syst. Evol. Microbiol.">
        <title>The Global Catalogue of Microorganisms (GCM) 10K type strain sequencing project: providing services to taxonomists for standard genome sequencing and annotation.</title>
        <authorList>
            <consortium name="The Broad Institute Genomics Platform"/>
            <consortium name="The Broad Institute Genome Sequencing Center for Infectious Disease"/>
            <person name="Wu L."/>
            <person name="Ma J."/>
        </authorList>
    </citation>
    <scope>NUCLEOTIDE SEQUENCE [LARGE SCALE GENOMIC DNA]</scope>
    <source>
        <strain evidence="6">TISTR 1827</strain>
    </source>
</reference>
<keyword evidence="4" id="KW-0143">Chaperone</keyword>
<comment type="subcellular location">
    <subcellularLocation>
        <location evidence="4">Cytoplasm</location>
    </subcellularLocation>
</comment>
<dbReference type="InterPro" id="IPR003775">
    <property type="entry name" value="Flagellar_assembly_factor_FliW"/>
</dbReference>
<dbReference type="EMBL" id="JBHUMY010000037">
    <property type="protein sequence ID" value="MFD2663015.1"/>
    <property type="molecule type" value="Genomic_DNA"/>
</dbReference>
<sequence length="150" mass="17052">MIVNTTHFGPLDLTDRTVVTFSSGIPGFKEYKSYTVVEVEDSPFLYLQSVELGELVFVAVSPFDFFPDYEFDLTDAVIHELEIKEQSDVIVYNIVTVRGALEEATVNLAAPIIINKRTLQAVQFILQDNRYNIRQRLFPGDTNEKPSDRS</sequence>
<evidence type="ECO:0000256" key="3">
    <source>
        <dbReference type="ARBA" id="ARBA00022845"/>
    </source>
</evidence>
<dbReference type="SUPFAM" id="SSF141457">
    <property type="entry name" value="BH3618-like"/>
    <property type="match status" value="1"/>
</dbReference>
<keyword evidence="6" id="KW-1185">Reference proteome</keyword>
<dbReference type="Pfam" id="PF02623">
    <property type="entry name" value="FliW"/>
    <property type="match status" value="1"/>
</dbReference>
<dbReference type="Proteomes" id="UP001597493">
    <property type="component" value="Unassembled WGS sequence"/>
</dbReference>
<dbReference type="PANTHER" id="PTHR39190">
    <property type="entry name" value="FLAGELLAR ASSEMBLY FACTOR FLIW"/>
    <property type="match status" value="1"/>
</dbReference>
<name>A0ABW5R3F4_9BACL</name>
<dbReference type="NCBIfam" id="NF009793">
    <property type="entry name" value="PRK13285.1-1"/>
    <property type="match status" value="1"/>
</dbReference>
<keyword evidence="1 4" id="KW-0963">Cytoplasm</keyword>
<organism evidence="5 6">
    <name type="scientific">Paenibacillus thailandensis</name>
    <dbReference type="NCBI Taxonomy" id="393250"/>
    <lineage>
        <taxon>Bacteria</taxon>
        <taxon>Bacillati</taxon>
        <taxon>Bacillota</taxon>
        <taxon>Bacilli</taxon>
        <taxon>Bacillales</taxon>
        <taxon>Paenibacillaceae</taxon>
        <taxon>Paenibacillus</taxon>
    </lineage>
</organism>
<proteinExistence type="inferred from homology"/>
<keyword evidence="5" id="KW-0282">Flagellum</keyword>
<keyword evidence="2 4" id="KW-1005">Bacterial flagellum biogenesis</keyword>
<dbReference type="RefSeq" id="WP_379278253.1">
    <property type="nucleotide sequence ID" value="NZ_JBHUGT010000017.1"/>
</dbReference>
<dbReference type="HAMAP" id="MF_01185">
    <property type="entry name" value="FliW"/>
    <property type="match status" value="1"/>
</dbReference>
<accession>A0ABW5R3F4</accession>
<comment type="caution">
    <text evidence="5">The sequence shown here is derived from an EMBL/GenBank/DDBJ whole genome shotgun (WGS) entry which is preliminary data.</text>
</comment>
<gene>
    <name evidence="4 5" type="primary">fliW</name>
    <name evidence="5" type="ORF">ACFSW5_22415</name>
</gene>
<dbReference type="InterPro" id="IPR024046">
    <property type="entry name" value="Flagellar_assmbl_FliW_dom_sf"/>
</dbReference>
<evidence type="ECO:0000256" key="2">
    <source>
        <dbReference type="ARBA" id="ARBA00022795"/>
    </source>
</evidence>
<evidence type="ECO:0000313" key="6">
    <source>
        <dbReference type="Proteomes" id="UP001597493"/>
    </source>
</evidence>
<comment type="similarity">
    <text evidence="4">Belongs to the FliW family.</text>
</comment>
<evidence type="ECO:0000313" key="5">
    <source>
        <dbReference type="EMBL" id="MFD2663015.1"/>
    </source>
</evidence>
<evidence type="ECO:0000256" key="1">
    <source>
        <dbReference type="ARBA" id="ARBA00022490"/>
    </source>
</evidence>
<evidence type="ECO:0000256" key="4">
    <source>
        <dbReference type="HAMAP-Rule" id="MF_01185"/>
    </source>
</evidence>
<dbReference type="PANTHER" id="PTHR39190:SF1">
    <property type="entry name" value="FLAGELLAR ASSEMBLY FACTOR FLIW"/>
    <property type="match status" value="1"/>
</dbReference>